<evidence type="ECO:0000313" key="2">
    <source>
        <dbReference type="EMBL" id="MFD0794212.1"/>
    </source>
</evidence>
<sequence length="121" mass="12937">MSTNKTQPDKKGFLESIKETIEEFWDGPKQDTASNVRPQNEAQTSASKNSVDDTKNKVTEKIKTESAAIKKNTLDSAAQVAKQTEAIKAKARQTPDSGKSAASAATKKAANKSNKPAKGKS</sequence>
<protein>
    <submittedName>
        <fullName evidence="2">Uncharacterized protein</fullName>
    </submittedName>
</protein>
<gene>
    <name evidence="2" type="ORF">ACFQZX_11325</name>
</gene>
<feature type="region of interest" description="Disordered" evidence="1">
    <location>
        <begin position="85"/>
        <end position="121"/>
    </location>
</feature>
<reference evidence="3" key="1">
    <citation type="journal article" date="2019" name="Int. J. Syst. Evol. Microbiol.">
        <title>The Global Catalogue of Microorganisms (GCM) 10K type strain sequencing project: providing services to taxonomists for standard genome sequencing and annotation.</title>
        <authorList>
            <consortium name="The Broad Institute Genomics Platform"/>
            <consortium name="The Broad Institute Genome Sequencing Center for Infectious Disease"/>
            <person name="Wu L."/>
            <person name="Ma J."/>
        </authorList>
    </citation>
    <scope>NUCLEOTIDE SEQUENCE [LARGE SCALE GENOMIC DNA]</scope>
    <source>
        <strain evidence="3">CCUG 61484</strain>
    </source>
</reference>
<feature type="region of interest" description="Disordered" evidence="1">
    <location>
        <begin position="24"/>
        <end position="56"/>
    </location>
</feature>
<comment type="caution">
    <text evidence="2">The sequence shown here is derived from an EMBL/GenBank/DDBJ whole genome shotgun (WGS) entry which is preliminary data.</text>
</comment>
<feature type="compositionally biased region" description="Low complexity" evidence="1">
    <location>
        <begin position="97"/>
        <end position="114"/>
    </location>
</feature>
<keyword evidence="3" id="KW-1185">Reference proteome</keyword>
<dbReference type="EMBL" id="JBHTHZ010000005">
    <property type="protein sequence ID" value="MFD0794212.1"/>
    <property type="molecule type" value="Genomic_DNA"/>
</dbReference>
<name>A0ABW3AT32_9SPHI</name>
<evidence type="ECO:0000256" key="1">
    <source>
        <dbReference type="SAM" id="MobiDB-lite"/>
    </source>
</evidence>
<proteinExistence type="predicted"/>
<feature type="compositionally biased region" description="Polar residues" evidence="1">
    <location>
        <begin position="31"/>
        <end position="49"/>
    </location>
</feature>
<dbReference type="Proteomes" id="UP001597010">
    <property type="component" value="Unassembled WGS sequence"/>
</dbReference>
<organism evidence="2 3">
    <name type="scientific">Mucilaginibacter litoreus</name>
    <dbReference type="NCBI Taxonomy" id="1048221"/>
    <lineage>
        <taxon>Bacteria</taxon>
        <taxon>Pseudomonadati</taxon>
        <taxon>Bacteroidota</taxon>
        <taxon>Sphingobacteriia</taxon>
        <taxon>Sphingobacteriales</taxon>
        <taxon>Sphingobacteriaceae</taxon>
        <taxon>Mucilaginibacter</taxon>
    </lineage>
</organism>
<dbReference type="RefSeq" id="WP_377115172.1">
    <property type="nucleotide sequence ID" value="NZ_JBHTHZ010000005.1"/>
</dbReference>
<evidence type="ECO:0000313" key="3">
    <source>
        <dbReference type="Proteomes" id="UP001597010"/>
    </source>
</evidence>
<accession>A0ABW3AT32</accession>